<sequence length="91" mass="9974">MKKWQENVINVVELVAVITVKDQARKTIQDMENPAMIPAFGVMGVGFANGAAEEVNAENFKFSIKRVKNSGLRGKVINLTLVLSIIKTRSG</sequence>
<reference evidence="1" key="1">
    <citation type="submission" date="2017-02" db="EMBL/GenBank/DDBJ databases">
        <title>Delving into the versatile metabolic prowess of the omnipresent phylum Bacteroidetes.</title>
        <authorList>
            <person name="Nobu M.K."/>
            <person name="Mei R."/>
            <person name="Narihiro T."/>
            <person name="Kuroda K."/>
            <person name="Liu W.-T."/>
        </authorList>
    </citation>
    <scope>NUCLEOTIDE SEQUENCE</scope>
    <source>
        <strain evidence="1">ADurb.Bin276</strain>
    </source>
</reference>
<proteinExistence type="predicted"/>
<name>A0A1V5SPV9_9BACT</name>
<gene>
    <name evidence="1" type="ORF">BWY41_01531</name>
</gene>
<organism evidence="1">
    <name type="scientific">Candidatus Atribacter allofermentans</name>
    <dbReference type="NCBI Taxonomy" id="1852833"/>
    <lineage>
        <taxon>Bacteria</taxon>
        <taxon>Pseudomonadati</taxon>
        <taxon>Atribacterota</taxon>
        <taxon>Atribacteria</taxon>
        <taxon>Atribacterales</taxon>
        <taxon>Atribacteraceae</taxon>
        <taxon>Atribacter</taxon>
    </lineage>
</organism>
<dbReference type="Proteomes" id="UP000485569">
    <property type="component" value="Unassembled WGS sequence"/>
</dbReference>
<protein>
    <submittedName>
        <fullName evidence="1">Uncharacterized protein</fullName>
    </submittedName>
</protein>
<evidence type="ECO:0000313" key="1">
    <source>
        <dbReference type="EMBL" id="OQA56273.1"/>
    </source>
</evidence>
<dbReference type="AlphaFoldDB" id="A0A1V5SPV9"/>
<dbReference type="EMBL" id="MWBQ01000122">
    <property type="protein sequence ID" value="OQA56273.1"/>
    <property type="molecule type" value="Genomic_DNA"/>
</dbReference>
<accession>A0A1V5SPV9</accession>
<comment type="caution">
    <text evidence="1">The sequence shown here is derived from an EMBL/GenBank/DDBJ whole genome shotgun (WGS) entry which is preliminary data.</text>
</comment>